<evidence type="ECO:0000313" key="1">
    <source>
        <dbReference type="EMBL" id="KAJ8374242.1"/>
    </source>
</evidence>
<evidence type="ECO:0000313" key="2">
    <source>
        <dbReference type="Proteomes" id="UP001152622"/>
    </source>
</evidence>
<organism evidence="1 2">
    <name type="scientific">Synaphobranchus kaupii</name>
    <name type="common">Kaup's arrowtooth eel</name>
    <dbReference type="NCBI Taxonomy" id="118154"/>
    <lineage>
        <taxon>Eukaryota</taxon>
        <taxon>Metazoa</taxon>
        <taxon>Chordata</taxon>
        <taxon>Craniata</taxon>
        <taxon>Vertebrata</taxon>
        <taxon>Euteleostomi</taxon>
        <taxon>Actinopterygii</taxon>
        <taxon>Neopterygii</taxon>
        <taxon>Teleostei</taxon>
        <taxon>Anguilliformes</taxon>
        <taxon>Synaphobranchidae</taxon>
        <taxon>Synaphobranchus</taxon>
    </lineage>
</organism>
<reference evidence="1" key="1">
    <citation type="journal article" date="2023" name="Science">
        <title>Genome structures resolve the early diversification of teleost fishes.</title>
        <authorList>
            <person name="Parey E."/>
            <person name="Louis A."/>
            <person name="Montfort J."/>
            <person name="Bouchez O."/>
            <person name="Roques C."/>
            <person name="Iampietro C."/>
            <person name="Lluch J."/>
            <person name="Castinel A."/>
            <person name="Donnadieu C."/>
            <person name="Desvignes T."/>
            <person name="Floi Bucao C."/>
            <person name="Jouanno E."/>
            <person name="Wen M."/>
            <person name="Mejri S."/>
            <person name="Dirks R."/>
            <person name="Jansen H."/>
            <person name="Henkel C."/>
            <person name="Chen W.J."/>
            <person name="Zahm M."/>
            <person name="Cabau C."/>
            <person name="Klopp C."/>
            <person name="Thompson A.W."/>
            <person name="Robinson-Rechavi M."/>
            <person name="Braasch I."/>
            <person name="Lecointre G."/>
            <person name="Bobe J."/>
            <person name="Postlethwait J.H."/>
            <person name="Berthelot C."/>
            <person name="Roest Crollius H."/>
            <person name="Guiguen Y."/>
        </authorList>
    </citation>
    <scope>NUCLEOTIDE SEQUENCE</scope>
    <source>
        <strain evidence="1">WJC10195</strain>
    </source>
</reference>
<sequence length="198" mass="21487">MHENSIKMSALSSQCTRALLKRPGVWEMLENLLRGFNVRVVFHSGAALQDPPQTQACLPGSVAEVAMVTQALASRLRGPRVDLLRPNTGCCLKLLFYLSPPGQPSLVHSRPHPQDLSIGCRGEHSGSRANREQRGKTRAVAAGMLHVRIFRKVPLAMCPVGAVRPGGLGSLCLGQDYCPGGLSHHGDNKQKPRVLLEY</sequence>
<accession>A0A9Q1G2H7</accession>
<dbReference type="EMBL" id="JAINUF010000002">
    <property type="protein sequence ID" value="KAJ8374242.1"/>
    <property type="molecule type" value="Genomic_DNA"/>
</dbReference>
<name>A0A9Q1G2H7_SYNKA</name>
<dbReference type="Proteomes" id="UP001152622">
    <property type="component" value="Chromosome 2"/>
</dbReference>
<comment type="caution">
    <text evidence="1">The sequence shown here is derived from an EMBL/GenBank/DDBJ whole genome shotgun (WGS) entry which is preliminary data.</text>
</comment>
<protein>
    <submittedName>
        <fullName evidence="1">Uncharacterized protein</fullName>
    </submittedName>
</protein>
<dbReference type="AlphaFoldDB" id="A0A9Q1G2H7"/>
<gene>
    <name evidence="1" type="ORF">SKAU_G00048220</name>
</gene>
<proteinExistence type="predicted"/>
<keyword evidence="2" id="KW-1185">Reference proteome</keyword>